<comment type="caution">
    <text evidence="1">The sequence shown here is derived from an EMBL/GenBank/DDBJ whole genome shotgun (WGS) entry which is preliminary data.</text>
</comment>
<proteinExistence type="predicted"/>
<dbReference type="Proteomes" id="UP000479710">
    <property type="component" value="Unassembled WGS sequence"/>
</dbReference>
<protein>
    <submittedName>
        <fullName evidence="1">Uncharacterized protein</fullName>
    </submittedName>
</protein>
<evidence type="ECO:0000313" key="2">
    <source>
        <dbReference type="Proteomes" id="UP000479710"/>
    </source>
</evidence>
<accession>A0A6G1F6E1</accession>
<organism evidence="1 2">
    <name type="scientific">Oryza meyeriana var. granulata</name>
    <dbReference type="NCBI Taxonomy" id="110450"/>
    <lineage>
        <taxon>Eukaryota</taxon>
        <taxon>Viridiplantae</taxon>
        <taxon>Streptophyta</taxon>
        <taxon>Embryophyta</taxon>
        <taxon>Tracheophyta</taxon>
        <taxon>Spermatophyta</taxon>
        <taxon>Magnoliopsida</taxon>
        <taxon>Liliopsida</taxon>
        <taxon>Poales</taxon>
        <taxon>Poaceae</taxon>
        <taxon>BOP clade</taxon>
        <taxon>Oryzoideae</taxon>
        <taxon>Oryzeae</taxon>
        <taxon>Oryzinae</taxon>
        <taxon>Oryza</taxon>
        <taxon>Oryza meyeriana</taxon>
    </lineage>
</organism>
<dbReference type="EMBL" id="SPHZ02000001">
    <property type="protein sequence ID" value="KAF0932423.1"/>
    <property type="molecule type" value="Genomic_DNA"/>
</dbReference>
<gene>
    <name evidence="1" type="ORF">E2562_010338</name>
</gene>
<reference evidence="1 2" key="1">
    <citation type="submission" date="2019-11" db="EMBL/GenBank/DDBJ databases">
        <title>Whole genome sequence of Oryza granulata.</title>
        <authorList>
            <person name="Li W."/>
        </authorList>
    </citation>
    <scope>NUCLEOTIDE SEQUENCE [LARGE SCALE GENOMIC DNA]</scope>
    <source>
        <strain evidence="2">cv. Menghai</strain>
        <tissue evidence="1">Leaf</tissue>
    </source>
</reference>
<dbReference type="AlphaFoldDB" id="A0A6G1F6E1"/>
<keyword evidence="2" id="KW-1185">Reference proteome</keyword>
<name>A0A6G1F6E1_9ORYZ</name>
<evidence type="ECO:0000313" key="1">
    <source>
        <dbReference type="EMBL" id="KAF0932423.1"/>
    </source>
</evidence>
<sequence length="84" mass="8838">MARSPLGFWGGGGGGEEWGEMRRGGVLGWATLGFAAGAGVGVYSRRLLGFTDVWGQLGRDPVTFTSSETGERQNLSGFFCFGLS</sequence>